<evidence type="ECO:0000256" key="1">
    <source>
        <dbReference type="ARBA" id="ARBA00005765"/>
    </source>
</evidence>
<keyword evidence="6" id="KW-0119">Carbohydrate metabolism</keyword>
<dbReference type="AlphaFoldDB" id="A0A0F9ELQ1"/>
<dbReference type="EMBL" id="LAZR01034254">
    <property type="protein sequence ID" value="KKL45815.1"/>
    <property type="molecule type" value="Genomic_DNA"/>
</dbReference>
<dbReference type="GO" id="GO:0042732">
    <property type="term" value="P:D-xylose metabolic process"/>
    <property type="evidence" value="ECO:0007669"/>
    <property type="project" value="UniProtKB-KW"/>
</dbReference>
<dbReference type="PANTHER" id="PTHR48408">
    <property type="match status" value="1"/>
</dbReference>
<evidence type="ECO:0000256" key="3">
    <source>
        <dbReference type="ARBA" id="ARBA00022629"/>
    </source>
</evidence>
<dbReference type="PROSITE" id="PS51415">
    <property type="entry name" value="XYLOSE_ISOMERASE"/>
    <property type="match status" value="1"/>
</dbReference>
<protein>
    <recommendedName>
        <fullName evidence="2">xylose isomerase</fullName>
        <ecNumber evidence="2">5.3.1.5</ecNumber>
    </recommendedName>
</protein>
<organism evidence="8">
    <name type="scientific">marine sediment metagenome</name>
    <dbReference type="NCBI Taxonomy" id="412755"/>
    <lineage>
        <taxon>unclassified sequences</taxon>
        <taxon>metagenomes</taxon>
        <taxon>ecological metagenomes</taxon>
    </lineage>
</organism>
<dbReference type="InterPro" id="IPR001998">
    <property type="entry name" value="Xylose_isomerase"/>
</dbReference>
<comment type="similarity">
    <text evidence="1">Belongs to the xylose isomerase family.</text>
</comment>
<dbReference type="SUPFAM" id="SSF51658">
    <property type="entry name" value="Xylose isomerase-like"/>
    <property type="match status" value="1"/>
</dbReference>
<proteinExistence type="inferred from homology"/>
<evidence type="ECO:0000256" key="5">
    <source>
        <dbReference type="ARBA" id="ARBA00023235"/>
    </source>
</evidence>
<dbReference type="Gene3D" id="3.20.20.150">
    <property type="entry name" value="Divalent-metal-dependent TIM barrel enzymes"/>
    <property type="match status" value="1"/>
</dbReference>
<keyword evidence="4" id="KW-0479">Metal-binding</keyword>
<keyword evidence="3" id="KW-0859">Xylose metabolism</keyword>
<dbReference type="GO" id="GO:0009045">
    <property type="term" value="F:xylose isomerase activity"/>
    <property type="evidence" value="ECO:0007669"/>
    <property type="project" value="UniProtKB-EC"/>
</dbReference>
<sequence>TDQFPTDPVMCAKAMLVVLKQGGIGKGGFNFDAKLRRGSFDENDLFYAHISGMDTFARGLTAAHQIIEDGVLDHFIEKRYASYGEGIGKQIISGRESFDSLEKWILKKGEPAFKSGRQEMLENIVNSYI</sequence>
<keyword evidence="5" id="KW-0413">Isomerase</keyword>
<name>A0A0F9ELQ1_9ZZZZ</name>
<feature type="non-terminal residue" evidence="8">
    <location>
        <position position="1"/>
    </location>
</feature>
<evidence type="ECO:0000313" key="8">
    <source>
        <dbReference type="EMBL" id="KKL45815.1"/>
    </source>
</evidence>
<evidence type="ECO:0000256" key="7">
    <source>
        <dbReference type="ARBA" id="ARBA00033659"/>
    </source>
</evidence>
<dbReference type="PANTHER" id="PTHR48408:SF1">
    <property type="entry name" value="XYLOSE ISOMERASE"/>
    <property type="match status" value="1"/>
</dbReference>
<accession>A0A0F9ELQ1</accession>
<gene>
    <name evidence="8" type="ORF">LCGC14_2351840</name>
</gene>
<evidence type="ECO:0000256" key="4">
    <source>
        <dbReference type="ARBA" id="ARBA00022723"/>
    </source>
</evidence>
<comment type="caution">
    <text evidence="8">The sequence shown here is derived from an EMBL/GenBank/DDBJ whole genome shotgun (WGS) entry which is preliminary data.</text>
</comment>
<evidence type="ECO:0000256" key="6">
    <source>
        <dbReference type="ARBA" id="ARBA00023277"/>
    </source>
</evidence>
<reference evidence="8" key="1">
    <citation type="journal article" date="2015" name="Nature">
        <title>Complex archaea that bridge the gap between prokaryotes and eukaryotes.</title>
        <authorList>
            <person name="Spang A."/>
            <person name="Saw J.H."/>
            <person name="Jorgensen S.L."/>
            <person name="Zaremba-Niedzwiedzka K."/>
            <person name="Martijn J."/>
            <person name="Lind A.E."/>
            <person name="van Eijk R."/>
            <person name="Schleper C."/>
            <person name="Guy L."/>
            <person name="Ettema T.J."/>
        </authorList>
    </citation>
    <scope>NUCLEOTIDE SEQUENCE</scope>
</reference>
<dbReference type="GO" id="GO:0046872">
    <property type="term" value="F:metal ion binding"/>
    <property type="evidence" value="ECO:0007669"/>
    <property type="project" value="UniProtKB-KW"/>
</dbReference>
<dbReference type="InterPro" id="IPR036237">
    <property type="entry name" value="Xyl_isomerase-like_sf"/>
</dbReference>
<dbReference type="EC" id="5.3.1.5" evidence="2"/>
<evidence type="ECO:0000256" key="2">
    <source>
        <dbReference type="ARBA" id="ARBA00011958"/>
    </source>
</evidence>
<comment type="catalytic activity">
    <reaction evidence="7">
        <text>alpha-D-xylose = alpha-D-xylulofuranose</text>
        <dbReference type="Rhea" id="RHEA:22816"/>
        <dbReference type="ChEBI" id="CHEBI:28518"/>
        <dbReference type="ChEBI" id="CHEBI:188998"/>
        <dbReference type="EC" id="5.3.1.5"/>
    </reaction>
</comment>